<keyword evidence="5" id="KW-0539">Nucleus</keyword>
<sequence>MAPVALNTSKRKFHKLLDSLTASNTSAANLAAQNKDDAARSSATTLPNVSRAATPVHAAAGTPEPPSKRSRFGGAAAATAGTSTPTRPTSVRLVTPTGPHALPSSPSGGRPSSRPGSVRSYASAPPSDERKREPNFTPWSQPRFLARLKTFADVKAWGPGKPDKVGEVAWAKRGWVCETEGGSRDVVACKGGCEGRVVVRLGGVKKRKEGDGDAGGNEQTEQLGMWADWAVEPDPELVSRYEDLVVTGHAEHCLWRRSGCGPDIYRIPLSDSQAWLRGLAERYASLVSLGPELPPLSMVEASKQTTDLAEKALKRLALFAPDFSTSVTNNNTTSDAAAPVESAEDGNEHPKRPTAIADTNRVALALALHGWSNASDLRASIALASCSYCFQRLGLWLYRSSSSKQDEDGLKLDPLNAHREHCPWKNAATQRGSPTAERPEKCAAEVMAEIIKSAVRAAATDDDTEVDNTDANGIDGENAAMMNGGDKRRKGLGRQKEIEEDKGRLRAWEKLKKEFGFKKIG</sequence>
<reference evidence="9" key="1">
    <citation type="journal article" date="2020" name="Stud. Mycol.">
        <title>101 Dothideomycetes genomes: a test case for predicting lifestyles and emergence of pathogens.</title>
        <authorList>
            <person name="Haridas S."/>
            <person name="Albert R."/>
            <person name="Binder M."/>
            <person name="Bloem J."/>
            <person name="Labutti K."/>
            <person name="Salamov A."/>
            <person name="Andreopoulos B."/>
            <person name="Baker S."/>
            <person name="Barry K."/>
            <person name="Bills G."/>
            <person name="Bluhm B."/>
            <person name="Cannon C."/>
            <person name="Castanera R."/>
            <person name="Culley D."/>
            <person name="Daum C."/>
            <person name="Ezra D."/>
            <person name="Gonzalez J."/>
            <person name="Henrissat B."/>
            <person name="Kuo A."/>
            <person name="Liang C."/>
            <person name="Lipzen A."/>
            <person name="Lutzoni F."/>
            <person name="Magnuson J."/>
            <person name="Mondo S."/>
            <person name="Nolan M."/>
            <person name="Ohm R."/>
            <person name="Pangilinan J."/>
            <person name="Park H.-J."/>
            <person name="Ramirez L."/>
            <person name="Alfaro M."/>
            <person name="Sun H."/>
            <person name="Tritt A."/>
            <person name="Yoshinaga Y."/>
            <person name="Zwiers L.-H."/>
            <person name="Turgeon B."/>
            <person name="Goodwin S."/>
            <person name="Spatafora J."/>
            <person name="Crous P."/>
            <person name="Grigoriev I."/>
        </authorList>
    </citation>
    <scope>NUCLEOTIDE SEQUENCE</scope>
    <source>
        <strain evidence="9">ATCC 16933</strain>
    </source>
</reference>
<evidence type="ECO:0000256" key="2">
    <source>
        <dbReference type="ARBA" id="ARBA00022723"/>
    </source>
</evidence>
<evidence type="ECO:0000256" key="3">
    <source>
        <dbReference type="ARBA" id="ARBA00022771"/>
    </source>
</evidence>
<organism evidence="9 10">
    <name type="scientific">Lineolata rhizophorae</name>
    <dbReference type="NCBI Taxonomy" id="578093"/>
    <lineage>
        <taxon>Eukaryota</taxon>
        <taxon>Fungi</taxon>
        <taxon>Dikarya</taxon>
        <taxon>Ascomycota</taxon>
        <taxon>Pezizomycotina</taxon>
        <taxon>Dothideomycetes</taxon>
        <taxon>Dothideomycetes incertae sedis</taxon>
        <taxon>Lineolatales</taxon>
        <taxon>Lineolataceae</taxon>
        <taxon>Lineolata</taxon>
    </lineage>
</organism>
<gene>
    <name evidence="9" type="ORF">BDY21DRAFT_382530</name>
</gene>
<dbReference type="Pfam" id="PF08600">
    <property type="entry name" value="NuBaID_C"/>
    <property type="match status" value="1"/>
</dbReference>
<name>A0A6A6NNQ0_9PEZI</name>
<feature type="compositionally biased region" description="Low complexity" evidence="6">
    <location>
        <begin position="103"/>
        <end position="120"/>
    </location>
</feature>
<protein>
    <submittedName>
        <fullName evidence="9">C3HC zinc finger-like-domain-containing protein</fullName>
    </submittedName>
</protein>
<feature type="region of interest" description="Disordered" evidence="6">
    <location>
        <begin position="31"/>
        <end position="138"/>
    </location>
</feature>
<evidence type="ECO:0000259" key="7">
    <source>
        <dbReference type="Pfam" id="PF07967"/>
    </source>
</evidence>
<evidence type="ECO:0000256" key="6">
    <source>
        <dbReference type="SAM" id="MobiDB-lite"/>
    </source>
</evidence>
<feature type="region of interest" description="Disordered" evidence="6">
    <location>
        <begin position="330"/>
        <end position="353"/>
    </location>
</feature>
<feature type="domain" description="C3HC-type" evidence="7">
    <location>
        <begin position="138"/>
        <end position="294"/>
    </location>
</feature>
<keyword evidence="3" id="KW-0863">Zinc-finger</keyword>
<feature type="domain" description="NuBaID C-terminal" evidence="8">
    <location>
        <begin position="363"/>
        <end position="456"/>
    </location>
</feature>
<keyword evidence="2" id="KW-0479">Metal-binding</keyword>
<dbReference type="Proteomes" id="UP000799766">
    <property type="component" value="Unassembled WGS sequence"/>
</dbReference>
<evidence type="ECO:0000313" key="10">
    <source>
        <dbReference type="Proteomes" id="UP000799766"/>
    </source>
</evidence>
<dbReference type="EMBL" id="MU001702">
    <property type="protein sequence ID" value="KAF2452913.1"/>
    <property type="molecule type" value="Genomic_DNA"/>
</dbReference>
<dbReference type="PANTHER" id="PTHR15835:SF6">
    <property type="entry name" value="ZINC FINGER C3HC-TYPE PROTEIN 1"/>
    <property type="match status" value="1"/>
</dbReference>
<dbReference type="Pfam" id="PF07967">
    <property type="entry name" value="zf-C3HC"/>
    <property type="match status" value="1"/>
</dbReference>
<dbReference type="InterPro" id="IPR012935">
    <property type="entry name" value="NuBaID_N"/>
</dbReference>
<dbReference type="PANTHER" id="PTHR15835">
    <property type="entry name" value="NUCLEAR-INTERACTING PARTNER OF ALK"/>
    <property type="match status" value="1"/>
</dbReference>
<feature type="compositionally biased region" description="Low complexity" evidence="6">
    <location>
        <begin position="72"/>
        <end position="90"/>
    </location>
</feature>
<evidence type="ECO:0000259" key="8">
    <source>
        <dbReference type="Pfam" id="PF08600"/>
    </source>
</evidence>
<evidence type="ECO:0000313" key="9">
    <source>
        <dbReference type="EMBL" id="KAF2452913.1"/>
    </source>
</evidence>
<dbReference type="OrthoDB" id="2592092at2759"/>
<keyword evidence="10" id="KW-1185">Reference proteome</keyword>
<feature type="region of interest" description="Disordered" evidence="6">
    <location>
        <begin position="461"/>
        <end position="499"/>
    </location>
</feature>
<keyword evidence="4" id="KW-0862">Zinc</keyword>
<accession>A0A6A6NNQ0</accession>
<evidence type="ECO:0000256" key="1">
    <source>
        <dbReference type="ARBA" id="ARBA00004123"/>
    </source>
</evidence>
<dbReference type="GO" id="GO:0008270">
    <property type="term" value="F:zinc ion binding"/>
    <property type="evidence" value="ECO:0007669"/>
    <property type="project" value="UniProtKB-KW"/>
</dbReference>
<proteinExistence type="predicted"/>
<evidence type="ECO:0000256" key="4">
    <source>
        <dbReference type="ARBA" id="ARBA00022833"/>
    </source>
</evidence>
<dbReference type="GO" id="GO:0005634">
    <property type="term" value="C:nucleus"/>
    <property type="evidence" value="ECO:0007669"/>
    <property type="project" value="UniProtKB-SubCell"/>
</dbReference>
<dbReference type="AlphaFoldDB" id="A0A6A6NNQ0"/>
<dbReference type="InterPro" id="IPR013909">
    <property type="entry name" value="NuBaID_C"/>
</dbReference>
<evidence type="ECO:0000256" key="5">
    <source>
        <dbReference type="ARBA" id="ARBA00023242"/>
    </source>
</evidence>
<comment type="subcellular location">
    <subcellularLocation>
        <location evidence="1">Nucleus</location>
    </subcellularLocation>
</comment>